<dbReference type="PROSITE" id="PS51819">
    <property type="entry name" value="VOC"/>
    <property type="match status" value="1"/>
</dbReference>
<dbReference type="Pfam" id="PF00903">
    <property type="entry name" value="Glyoxalase"/>
    <property type="match status" value="1"/>
</dbReference>
<name>A0A846WV38_9ACTN</name>
<dbReference type="InterPro" id="IPR029068">
    <property type="entry name" value="Glyas_Bleomycin-R_OHBP_Dase"/>
</dbReference>
<dbReference type="RefSeq" id="WP_006373165.1">
    <property type="nucleotide sequence ID" value="NZ_CP085887.1"/>
</dbReference>
<organism evidence="2 3">
    <name type="scientific">Gordonia polyisoprenivorans</name>
    <dbReference type="NCBI Taxonomy" id="84595"/>
    <lineage>
        <taxon>Bacteria</taxon>
        <taxon>Bacillati</taxon>
        <taxon>Actinomycetota</taxon>
        <taxon>Actinomycetes</taxon>
        <taxon>Mycobacteriales</taxon>
        <taxon>Gordoniaceae</taxon>
        <taxon>Gordonia</taxon>
    </lineage>
</organism>
<sequence>MYFAATRILTDDVDGLVGFYETVTGLRANRLHPLFAEFTTDYGTLAIASSTTITAMGDDVLTAASNRSVILDFLVGDVDEVYRRLTNGHLTDVVDGFVNDGPTDMPWGNRSFLLRDPDGNLVNFYAPLADRD</sequence>
<evidence type="ECO:0000259" key="1">
    <source>
        <dbReference type="PROSITE" id="PS51819"/>
    </source>
</evidence>
<dbReference type="SUPFAM" id="SSF54593">
    <property type="entry name" value="Glyoxalase/Bleomycin resistance protein/Dihydroxybiphenyl dioxygenase"/>
    <property type="match status" value="1"/>
</dbReference>
<comment type="caution">
    <text evidence="2">The sequence shown here is derived from an EMBL/GenBank/DDBJ whole genome shotgun (WGS) entry which is preliminary data.</text>
</comment>
<dbReference type="Proteomes" id="UP000563898">
    <property type="component" value="Unassembled WGS sequence"/>
</dbReference>
<dbReference type="InterPro" id="IPR037523">
    <property type="entry name" value="VOC_core"/>
</dbReference>
<gene>
    <name evidence="2" type="ORF">HGA05_25470</name>
</gene>
<keyword evidence="2" id="KW-0560">Oxidoreductase</keyword>
<evidence type="ECO:0000313" key="3">
    <source>
        <dbReference type="Proteomes" id="UP000563898"/>
    </source>
</evidence>
<keyword evidence="2" id="KW-0223">Dioxygenase</keyword>
<dbReference type="EMBL" id="JAAXPC010000025">
    <property type="protein sequence ID" value="NKY04917.1"/>
    <property type="molecule type" value="Genomic_DNA"/>
</dbReference>
<protein>
    <submittedName>
        <fullName evidence="2">Glyoxalase/bleomycin resistance/dioxygenase family protein</fullName>
    </submittedName>
</protein>
<accession>A0A846WV38</accession>
<reference evidence="2 3" key="1">
    <citation type="submission" date="2020-04" db="EMBL/GenBank/DDBJ databases">
        <title>MicrobeNet Type strains.</title>
        <authorList>
            <person name="Nicholson A.C."/>
        </authorList>
    </citation>
    <scope>NUCLEOTIDE SEQUENCE [LARGE SCALE GENOMIC DNA]</scope>
    <source>
        <strain evidence="2 3">ATCC BAA-14</strain>
    </source>
</reference>
<dbReference type="Gene3D" id="3.10.180.10">
    <property type="entry name" value="2,3-Dihydroxybiphenyl 1,2-Dioxygenase, domain 1"/>
    <property type="match status" value="1"/>
</dbReference>
<dbReference type="GO" id="GO:0051213">
    <property type="term" value="F:dioxygenase activity"/>
    <property type="evidence" value="ECO:0007669"/>
    <property type="project" value="UniProtKB-KW"/>
</dbReference>
<dbReference type="AlphaFoldDB" id="A0A846WV38"/>
<proteinExistence type="predicted"/>
<evidence type="ECO:0000313" key="2">
    <source>
        <dbReference type="EMBL" id="NKY04917.1"/>
    </source>
</evidence>
<dbReference type="InterPro" id="IPR004360">
    <property type="entry name" value="Glyas_Fos-R_dOase_dom"/>
</dbReference>
<feature type="domain" description="VOC" evidence="1">
    <location>
        <begin position="2"/>
        <end position="127"/>
    </location>
</feature>